<dbReference type="PANTHER" id="PTHR32295:SF113">
    <property type="entry name" value="PROTEIN IQ-DOMAIN 14"/>
    <property type="match status" value="1"/>
</dbReference>
<feature type="region of interest" description="Disordered" evidence="4">
    <location>
        <begin position="464"/>
        <end position="484"/>
    </location>
</feature>
<feature type="region of interest" description="Disordered" evidence="4">
    <location>
        <begin position="297"/>
        <end position="381"/>
    </location>
</feature>
<dbReference type="Pfam" id="PF00612">
    <property type="entry name" value="IQ"/>
    <property type="match status" value="1"/>
</dbReference>
<evidence type="ECO:0000256" key="2">
    <source>
        <dbReference type="ARBA" id="ARBA00024341"/>
    </source>
</evidence>
<dbReference type="InterPro" id="IPR025064">
    <property type="entry name" value="DUF4005"/>
</dbReference>
<dbReference type="CDD" id="cd23767">
    <property type="entry name" value="IQCD"/>
    <property type="match status" value="1"/>
</dbReference>
<feature type="domain" description="DUF4005" evidence="5">
    <location>
        <begin position="376"/>
        <end position="459"/>
    </location>
</feature>
<feature type="compositionally biased region" description="Basic and acidic residues" evidence="4">
    <location>
        <begin position="118"/>
        <end position="131"/>
    </location>
</feature>
<evidence type="ECO:0000256" key="1">
    <source>
        <dbReference type="ARBA" id="ARBA00022860"/>
    </source>
</evidence>
<sequence length="518" mass="57989">MGKKGSWFAALKRALAPSSKDKPTNVLEKRSIKEKKKWGFGKSKHGDVNSFIPLYREPSSIEKILGDAEMEQQQQRTTHQLAPEKIEIDKKDNIQHVSPKKIETQKEQHHRVHQVPPKKVDSGRERQYRERQNRVLHQVSSEKVQMYKPRPRITPTHAHISATKIQAAYRGYLARRNYRALKGLIRLQGVMRGVSVKRQTMNTMRYMQALVRIQSQIHARRLQMMEIRSHKQQHMPQSRGERETESTFGKWNSIAYQLEAEGHNGWDDSILTKEEVEARTRRKVEAVTKRERGIAYAYSHQLHPRPGRHRHPPPLRSPPMAVGPSRPPPPHSRPHPSRATPNPNPNPNPKPNSATPRPASAASTVTTARMWPHPPSRRTTAAAAAAAVRDDDSLTSCPPFGVPNYMAPTASAMARVRAHHADHHQLRRREEKRRRPFSFARWIGGAKEAPAAPPSSSSSSAIAAASAAAAAAEGRRGKHRSTLSISGFSVDSTVSLPAGSGGGRLNSRVLKVNFTATP</sequence>
<keyword evidence="1" id="KW-0112">Calmodulin-binding</keyword>
<feature type="region of interest" description="Disordered" evidence="4">
    <location>
        <begin position="103"/>
        <end position="131"/>
    </location>
</feature>
<accession>A0A6V7Q6W6</accession>
<evidence type="ECO:0000256" key="3">
    <source>
        <dbReference type="ARBA" id="ARBA00024378"/>
    </source>
</evidence>
<dbReference type="Pfam" id="PF13178">
    <property type="entry name" value="DUF4005"/>
    <property type="match status" value="1"/>
</dbReference>
<evidence type="ECO:0000256" key="4">
    <source>
        <dbReference type="SAM" id="MobiDB-lite"/>
    </source>
</evidence>
<comment type="subunit">
    <text evidence="3">Binds to multiple calmodulin (CaM) in the presence of Ca(2+) and CaM-like proteins.</text>
</comment>
<organism evidence="6">
    <name type="scientific">Ananas comosus var. bracteatus</name>
    <name type="common">red pineapple</name>
    <dbReference type="NCBI Taxonomy" id="296719"/>
    <lineage>
        <taxon>Eukaryota</taxon>
        <taxon>Viridiplantae</taxon>
        <taxon>Streptophyta</taxon>
        <taxon>Embryophyta</taxon>
        <taxon>Tracheophyta</taxon>
        <taxon>Spermatophyta</taxon>
        <taxon>Magnoliopsida</taxon>
        <taxon>Liliopsida</taxon>
        <taxon>Poales</taxon>
        <taxon>Bromeliaceae</taxon>
        <taxon>Bromelioideae</taxon>
        <taxon>Ananas</taxon>
    </lineage>
</organism>
<reference evidence="6" key="1">
    <citation type="submission" date="2020-07" db="EMBL/GenBank/DDBJ databases">
        <authorList>
            <person name="Lin J."/>
        </authorList>
    </citation>
    <scope>NUCLEOTIDE SEQUENCE</scope>
</reference>
<proteinExistence type="inferred from homology"/>
<comment type="similarity">
    <text evidence="2">Belongs to the IQD family.</text>
</comment>
<evidence type="ECO:0000313" key="6">
    <source>
        <dbReference type="EMBL" id="CAD1838929.1"/>
    </source>
</evidence>
<name>A0A6V7Q6W6_ANACO</name>
<dbReference type="EMBL" id="LR862133">
    <property type="protein sequence ID" value="CAD1838929.1"/>
    <property type="molecule type" value="Genomic_DNA"/>
</dbReference>
<protein>
    <recommendedName>
        <fullName evidence="5">DUF4005 domain-containing protein</fullName>
    </recommendedName>
</protein>
<dbReference type="InterPro" id="IPR000048">
    <property type="entry name" value="IQ_motif_EF-hand-BS"/>
</dbReference>
<dbReference type="Gene3D" id="1.20.5.190">
    <property type="match status" value="1"/>
</dbReference>
<dbReference type="AlphaFoldDB" id="A0A6V7Q6W6"/>
<gene>
    <name evidence="6" type="ORF">CB5_LOCUS22140</name>
</gene>
<dbReference type="SMART" id="SM00015">
    <property type="entry name" value="IQ"/>
    <property type="match status" value="1"/>
</dbReference>
<feature type="compositionally biased region" description="Basic residues" evidence="4">
    <location>
        <begin position="302"/>
        <end position="313"/>
    </location>
</feature>
<dbReference type="GO" id="GO:0005516">
    <property type="term" value="F:calmodulin binding"/>
    <property type="evidence" value="ECO:0007669"/>
    <property type="project" value="UniProtKB-KW"/>
</dbReference>
<feature type="compositionally biased region" description="Low complexity" evidence="4">
    <location>
        <begin position="351"/>
        <end position="369"/>
    </location>
</feature>
<evidence type="ECO:0000259" key="5">
    <source>
        <dbReference type="Pfam" id="PF13178"/>
    </source>
</evidence>
<dbReference type="PROSITE" id="PS50096">
    <property type="entry name" value="IQ"/>
    <property type="match status" value="1"/>
</dbReference>
<dbReference type="PANTHER" id="PTHR32295">
    <property type="entry name" value="IQ-DOMAIN 5-RELATED"/>
    <property type="match status" value="1"/>
</dbReference>